<comment type="caution">
    <text evidence="2">The sequence shown here is derived from an EMBL/GenBank/DDBJ whole genome shotgun (WGS) entry which is preliminary data.</text>
</comment>
<gene>
    <name evidence="2" type="ORF">HJG52_16745</name>
</gene>
<evidence type="ECO:0000313" key="2">
    <source>
        <dbReference type="EMBL" id="NNM47641.1"/>
    </source>
</evidence>
<proteinExistence type="predicted"/>
<evidence type="ECO:0000259" key="1">
    <source>
        <dbReference type="Pfam" id="PF01882"/>
    </source>
</evidence>
<dbReference type="PANTHER" id="PTHR33608:SF6">
    <property type="entry name" value="BLL2464 PROTEIN"/>
    <property type="match status" value="1"/>
</dbReference>
<dbReference type="PANTHER" id="PTHR33608">
    <property type="entry name" value="BLL2464 PROTEIN"/>
    <property type="match status" value="1"/>
</dbReference>
<accession>A0A849HMM4</accession>
<dbReference type="SUPFAM" id="SSF53300">
    <property type="entry name" value="vWA-like"/>
    <property type="match status" value="1"/>
</dbReference>
<dbReference type="EMBL" id="JABEPQ010000004">
    <property type="protein sequence ID" value="NNM47641.1"/>
    <property type="molecule type" value="Genomic_DNA"/>
</dbReference>
<name>A0A849HMM4_9MICO</name>
<feature type="domain" description="DUF58" evidence="1">
    <location>
        <begin position="49"/>
        <end position="264"/>
    </location>
</feature>
<dbReference type="AlphaFoldDB" id="A0A849HMM4"/>
<dbReference type="Proteomes" id="UP000588586">
    <property type="component" value="Unassembled WGS sequence"/>
</dbReference>
<protein>
    <submittedName>
        <fullName evidence="2">DUF58 domain-containing protein</fullName>
    </submittedName>
</protein>
<reference evidence="2 3" key="1">
    <citation type="submission" date="2020-04" db="EMBL/GenBank/DDBJ databases">
        <title>Knoellia sp. isolate from air conditioner.</title>
        <authorList>
            <person name="Chea S."/>
            <person name="Kim D.-U."/>
        </authorList>
    </citation>
    <scope>NUCLEOTIDE SEQUENCE [LARGE SCALE GENOMIC DNA]</scope>
    <source>
        <strain evidence="2 3">DB2414S</strain>
    </source>
</reference>
<dbReference type="Pfam" id="PF01882">
    <property type="entry name" value="DUF58"/>
    <property type="match status" value="1"/>
</dbReference>
<keyword evidence="3" id="KW-1185">Reference proteome</keyword>
<dbReference type="Gene3D" id="3.40.50.410">
    <property type="entry name" value="von Willebrand factor, type A domain"/>
    <property type="match status" value="1"/>
</dbReference>
<dbReference type="InterPro" id="IPR002881">
    <property type="entry name" value="DUF58"/>
</dbReference>
<sequence>MARPVAAPPAVAPEALLRRLQWRVVRRLDGRVQGDYRTLFRGSGLDFTDLREYEAGDDLRHIDWNVTARMDTPYVREYVEDREVTAWLLLDRSASMGFGPVDRQKSLVLTEIAMTIGHLLSRGGNRLAAVLLDDGLHTIPPGQGRNQVLRIARALLDPPAEPSGHTTTDLGTLLRAGLGVARRRSLVIVVSDFISTPGWEQPLSLLARRHDVVALQVVDPRESELPDVGAVYVEDAETGEQIFVDTSDPVFRARLTEAAEQRQEELVGAARRAGTDLFQVSTDDDLVRALARISELRRQRRR</sequence>
<evidence type="ECO:0000313" key="3">
    <source>
        <dbReference type="Proteomes" id="UP000588586"/>
    </source>
</evidence>
<organism evidence="2 3">
    <name type="scientific">Knoellia koreensis</name>
    <dbReference type="NCBI Taxonomy" id="2730921"/>
    <lineage>
        <taxon>Bacteria</taxon>
        <taxon>Bacillati</taxon>
        <taxon>Actinomycetota</taxon>
        <taxon>Actinomycetes</taxon>
        <taxon>Micrococcales</taxon>
        <taxon>Intrasporangiaceae</taxon>
        <taxon>Knoellia</taxon>
    </lineage>
</organism>
<dbReference type="InterPro" id="IPR036465">
    <property type="entry name" value="vWFA_dom_sf"/>
</dbReference>